<dbReference type="AlphaFoldDB" id="A0A0C3K717"/>
<gene>
    <name evidence="2" type="ORF">M407DRAFT_246823</name>
</gene>
<reference evidence="3" key="2">
    <citation type="submission" date="2015-01" db="EMBL/GenBank/DDBJ databases">
        <title>Evolutionary Origins and Diversification of the Mycorrhizal Mutualists.</title>
        <authorList>
            <consortium name="DOE Joint Genome Institute"/>
            <consortium name="Mycorrhizal Genomics Consortium"/>
            <person name="Kohler A."/>
            <person name="Kuo A."/>
            <person name="Nagy L.G."/>
            <person name="Floudas D."/>
            <person name="Copeland A."/>
            <person name="Barry K.W."/>
            <person name="Cichocki N."/>
            <person name="Veneault-Fourrey C."/>
            <person name="LaButti K."/>
            <person name="Lindquist E.A."/>
            <person name="Lipzen A."/>
            <person name="Lundell T."/>
            <person name="Morin E."/>
            <person name="Murat C."/>
            <person name="Riley R."/>
            <person name="Ohm R."/>
            <person name="Sun H."/>
            <person name="Tunlid A."/>
            <person name="Henrissat B."/>
            <person name="Grigoriev I.V."/>
            <person name="Hibbett D.S."/>
            <person name="Martin F."/>
        </authorList>
    </citation>
    <scope>NUCLEOTIDE SEQUENCE [LARGE SCALE GENOMIC DNA]</scope>
    <source>
        <strain evidence="3">MUT 4182</strain>
    </source>
</reference>
<protein>
    <submittedName>
        <fullName evidence="2">Uncharacterized protein</fullName>
    </submittedName>
</protein>
<reference evidence="2 3" key="1">
    <citation type="submission" date="2014-04" db="EMBL/GenBank/DDBJ databases">
        <authorList>
            <consortium name="DOE Joint Genome Institute"/>
            <person name="Kuo A."/>
            <person name="Girlanda M."/>
            <person name="Perotto S."/>
            <person name="Kohler A."/>
            <person name="Nagy L.G."/>
            <person name="Floudas D."/>
            <person name="Copeland A."/>
            <person name="Barry K.W."/>
            <person name="Cichocki N."/>
            <person name="Veneault-Fourrey C."/>
            <person name="LaButti K."/>
            <person name="Lindquist E.A."/>
            <person name="Lipzen A."/>
            <person name="Lundell T."/>
            <person name="Morin E."/>
            <person name="Murat C."/>
            <person name="Sun H."/>
            <person name="Tunlid A."/>
            <person name="Henrissat B."/>
            <person name="Grigoriev I.V."/>
            <person name="Hibbett D.S."/>
            <person name="Martin F."/>
            <person name="Nordberg H.P."/>
            <person name="Cantor M.N."/>
            <person name="Hua S.X."/>
        </authorList>
    </citation>
    <scope>NUCLEOTIDE SEQUENCE [LARGE SCALE GENOMIC DNA]</scope>
    <source>
        <strain evidence="2 3">MUT 4182</strain>
    </source>
</reference>
<feature type="region of interest" description="Disordered" evidence="1">
    <location>
        <begin position="1"/>
        <end position="22"/>
    </location>
</feature>
<accession>A0A0C3K717</accession>
<evidence type="ECO:0000256" key="1">
    <source>
        <dbReference type="SAM" id="MobiDB-lite"/>
    </source>
</evidence>
<evidence type="ECO:0000313" key="3">
    <source>
        <dbReference type="Proteomes" id="UP000054248"/>
    </source>
</evidence>
<organism evidence="2 3">
    <name type="scientific">Tulasnella calospora MUT 4182</name>
    <dbReference type="NCBI Taxonomy" id="1051891"/>
    <lineage>
        <taxon>Eukaryota</taxon>
        <taxon>Fungi</taxon>
        <taxon>Dikarya</taxon>
        <taxon>Basidiomycota</taxon>
        <taxon>Agaricomycotina</taxon>
        <taxon>Agaricomycetes</taxon>
        <taxon>Cantharellales</taxon>
        <taxon>Tulasnellaceae</taxon>
        <taxon>Tulasnella</taxon>
    </lineage>
</organism>
<dbReference type="EMBL" id="KN823417">
    <property type="protein sequence ID" value="KIO17198.1"/>
    <property type="molecule type" value="Genomic_DNA"/>
</dbReference>
<dbReference type="Proteomes" id="UP000054248">
    <property type="component" value="Unassembled WGS sequence"/>
</dbReference>
<evidence type="ECO:0000313" key="2">
    <source>
        <dbReference type="EMBL" id="KIO17198.1"/>
    </source>
</evidence>
<dbReference type="HOGENOM" id="CLU_2943557_0_0_1"/>
<keyword evidence="3" id="KW-1185">Reference proteome</keyword>
<sequence>MLEHIDSHRIQPPRLRSSRTSQATILARATPTIGNPRSHFYIRLGNIQGEECADQGIDTG</sequence>
<proteinExistence type="predicted"/>
<name>A0A0C3K717_9AGAM</name>